<reference evidence="2" key="3">
    <citation type="submission" date="2021-05" db="UniProtKB">
        <authorList>
            <consortium name="EnsemblPlants"/>
        </authorList>
    </citation>
    <scope>IDENTIFICATION</scope>
    <source>
        <strain evidence="2">cv. B73</strain>
    </source>
</reference>
<accession>A0A804PHV4</accession>
<dbReference type="InterPro" id="IPR032867">
    <property type="entry name" value="DYW_dom"/>
</dbReference>
<dbReference type="InterPro" id="IPR036452">
    <property type="entry name" value="Ribo_hydro-like"/>
</dbReference>
<evidence type="ECO:0000313" key="3">
    <source>
        <dbReference type="Proteomes" id="UP000007305"/>
    </source>
</evidence>
<evidence type="ECO:0000259" key="1">
    <source>
        <dbReference type="Pfam" id="PF14432"/>
    </source>
</evidence>
<feature type="domain" description="DYW" evidence="1">
    <location>
        <begin position="34"/>
        <end position="83"/>
    </location>
</feature>
<dbReference type="Gene3D" id="3.90.245.10">
    <property type="entry name" value="Ribonucleoside hydrolase-like"/>
    <property type="match status" value="1"/>
</dbReference>
<keyword evidence="3" id="KW-1185">Reference proteome</keyword>
<reference evidence="2" key="2">
    <citation type="submission" date="2019-07" db="EMBL/GenBank/DDBJ databases">
        <authorList>
            <person name="Seetharam A."/>
            <person name="Woodhouse M."/>
            <person name="Cannon E."/>
        </authorList>
    </citation>
    <scope>NUCLEOTIDE SEQUENCE [LARGE SCALE GENOMIC DNA]</scope>
    <source>
        <strain evidence="2">cv. B73</strain>
    </source>
</reference>
<dbReference type="GO" id="GO:0008270">
    <property type="term" value="F:zinc ion binding"/>
    <property type="evidence" value="ECO:0007669"/>
    <property type="project" value="InterPro"/>
</dbReference>
<dbReference type="InParanoid" id="A0A804PHV4"/>
<dbReference type="GO" id="GO:0016799">
    <property type="term" value="F:hydrolase activity, hydrolyzing N-glycosyl compounds"/>
    <property type="evidence" value="ECO:0007669"/>
    <property type="project" value="InterPro"/>
</dbReference>
<name>A0A804PHV4_MAIZE</name>
<dbReference type="EnsemblPlants" id="Zm00001eb240690_T001">
    <property type="protein sequence ID" value="Zm00001eb240690_P001"/>
    <property type="gene ID" value="Zm00001eb240690"/>
</dbReference>
<proteinExistence type="predicted"/>
<organism evidence="2 3">
    <name type="scientific">Zea mays</name>
    <name type="common">Maize</name>
    <dbReference type="NCBI Taxonomy" id="4577"/>
    <lineage>
        <taxon>Eukaryota</taxon>
        <taxon>Viridiplantae</taxon>
        <taxon>Streptophyta</taxon>
        <taxon>Embryophyta</taxon>
        <taxon>Tracheophyta</taxon>
        <taxon>Spermatophyta</taxon>
        <taxon>Magnoliopsida</taxon>
        <taxon>Liliopsida</taxon>
        <taxon>Poales</taxon>
        <taxon>Poaceae</taxon>
        <taxon>PACMAD clade</taxon>
        <taxon>Panicoideae</taxon>
        <taxon>Andropogonodae</taxon>
        <taxon>Andropogoneae</taxon>
        <taxon>Tripsacinae</taxon>
        <taxon>Zea</taxon>
    </lineage>
</organism>
<sequence length="162" mass="18411">MANSFSFPPMKTTEIVEALHSYGIFLGLFLVSIVRSVLYDIEEEEKERILLGHSEKLAVAFGLIKTGSGEAIRITKNLRLWKHAAFLYEMCKFYRDWHANSDGFHGIFLHDPGICTGHTLMDQGLKKWNSEKPWSGYKPISVAWTVDVPKVISIIKKLLMAP</sequence>
<dbReference type="PANTHER" id="PTHR12304:SF1">
    <property type="entry name" value="URIDINE NUCLEOSIDASE 1"/>
    <property type="match status" value="1"/>
</dbReference>
<dbReference type="PANTHER" id="PTHR12304">
    <property type="entry name" value="INOSINE-URIDINE PREFERRING NUCLEOSIDE HYDROLASE"/>
    <property type="match status" value="1"/>
</dbReference>
<protein>
    <recommendedName>
        <fullName evidence="1">DYW domain-containing protein</fullName>
    </recommendedName>
</protein>
<dbReference type="Proteomes" id="UP000007305">
    <property type="component" value="Chromosome 5"/>
</dbReference>
<evidence type="ECO:0000313" key="2">
    <source>
        <dbReference type="EnsemblPlants" id="Zm00001eb240690_P001"/>
    </source>
</evidence>
<reference evidence="3" key="1">
    <citation type="journal article" date="2009" name="Science">
        <title>The B73 maize genome: complexity, diversity, and dynamics.</title>
        <authorList>
            <person name="Schnable P.S."/>
            <person name="Ware D."/>
            <person name="Fulton R.S."/>
            <person name="Stein J.C."/>
            <person name="Wei F."/>
            <person name="Pasternak S."/>
            <person name="Liang C."/>
            <person name="Zhang J."/>
            <person name="Fulton L."/>
            <person name="Graves T.A."/>
            <person name="Minx P."/>
            <person name="Reily A.D."/>
            <person name="Courtney L."/>
            <person name="Kruchowski S.S."/>
            <person name="Tomlinson C."/>
            <person name="Strong C."/>
            <person name="Delehaunty K."/>
            <person name="Fronick C."/>
            <person name="Courtney B."/>
            <person name="Rock S.M."/>
            <person name="Belter E."/>
            <person name="Du F."/>
            <person name="Kim K."/>
            <person name="Abbott R.M."/>
            <person name="Cotton M."/>
            <person name="Levy A."/>
            <person name="Marchetto P."/>
            <person name="Ochoa K."/>
            <person name="Jackson S.M."/>
            <person name="Gillam B."/>
            <person name="Chen W."/>
            <person name="Yan L."/>
            <person name="Higginbotham J."/>
            <person name="Cardenas M."/>
            <person name="Waligorski J."/>
            <person name="Applebaum E."/>
            <person name="Phelps L."/>
            <person name="Falcone J."/>
            <person name="Kanchi K."/>
            <person name="Thane T."/>
            <person name="Scimone A."/>
            <person name="Thane N."/>
            <person name="Henke J."/>
            <person name="Wang T."/>
            <person name="Ruppert J."/>
            <person name="Shah N."/>
            <person name="Rotter K."/>
            <person name="Hodges J."/>
            <person name="Ingenthron E."/>
            <person name="Cordes M."/>
            <person name="Kohlberg S."/>
            <person name="Sgro J."/>
            <person name="Delgado B."/>
            <person name="Mead K."/>
            <person name="Chinwalla A."/>
            <person name="Leonard S."/>
            <person name="Crouse K."/>
            <person name="Collura K."/>
            <person name="Kudrna D."/>
            <person name="Currie J."/>
            <person name="He R."/>
            <person name="Angelova A."/>
            <person name="Rajasekar S."/>
            <person name="Mueller T."/>
            <person name="Lomeli R."/>
            <person name="Scara G."/>
            <person name="Ko A."/>
            <person name="Delaney K."/>
            <person name="Wissotski M."/>
            <person name="Lopez G."/>
            <person name="Campos D."/>
            <person name="Braidotti M."/>
            <person name="Ashley E."/>
            <person name="Golser W."/>
            <person name="Kim H."/>
            <person name="Lee S."/>
            <person name="Lin J."/>
            <person name="Dujmic Z."/>
            <person name="Kim W."/>
            <person name="Talag J."/>
            <person name="Zuccolo A."/>
            <person name="Fan C."/>
            <person name="Sebastian A."/>
            <person name="Kramer M."/>
            <person name="Spiegel L."/>
            <person name="Nascimento L."/>
            <person name="Zutavern T."/>
            <person name="Miller B."/>
            <person name="Ambroise C."/>
            <person name="Muller S."/>
            <person name="Spooner W."/>
            <person name="Narechania A."/>
            <person name="Ren L."/>
            <person name="Wei S."/>
            <person name="Kumari S."/>
            <person name="Faga B."/>
            <person name="Levy M.J."/>
            <person name="McMahan L."/>
            <person name="Van Buren P."/>
            <person name="Vaughn M.W."/>
            <person name="Ying K."/>
            <person name="Yeh C.-T."/>
            <person name="Emrich S.J."/>
            <person name="Jia Y."/>
            <person name="Kalyanaraman A."/>
            <person name="Hsia A.-P."/>
            <person name="Barbazuk W.B."/>
            <person name="Baucom R.S."/>
            <person name="Brutnell T.P."/>
            <person name="Carpita N.C."/>
            <person name="Chaparro C."/>
            <person name="Chia J.-M."/>
            <person name="Deragon J.-M."/>
            <person name="Estill J.C."/>
            <person name="Fu Y."/>
            <person name="Jeddeloh J.A."/>
            <person name="Han Y."/>
            <person name="Lee H."/>
            <person name="Li P."/>
            <person name="Lisch D.R."/>
            <person name="Liu S."/>
            <person name="Liu Z."/>
            <person name="Nagel D.H."/>
            <person name="McCann M.C."/>
            <person name="SanMiguel P."/>
            <person name="Myers A.M."/>
            <person name="Nettleton D."/>
            <person name="Nguyen J."/>
            <person name="Penning B.W."/>
            <person name="Ponnala L."/>
            <person name="Schneider K.L."/>
            <person name="Schwartz D.C."/>
            <person name="Sharma A."/>
            <person name="Soderlund C."/>
            <person name="Springer N.M."/>
            <person name="Sun Q."/>
            <person name="Wang H."/>
            <person name="Waterman M."/>
            <person name="Westerman R."/>
            <person name="Wolfgruber T.K."/>
            <person name="Yang L."/>
            <person name="Yu Y."/>
            <person name="Zhang L."/>
            <person name="Zhou S."/>
            <person name="Zhu Q."/>
            <person name="Bennetzen J.L."/>
            <person name="Dawe R.K."/>
            <person name="Jiang J."/>
            <person name="Jiang N."/>
            <person name="Presting G.G."/>
            <person name="Wessler S.R."/>
            <person name="Aluru S."/>
            <person name="Martienssen R.A."/>
            <person name="Clifton S.W."/>
            <person name="McCombie W.R."/>
            <person name="Wing R.A."/>
            <person name="Wilson R.K."/>
        </authorList>
    </citation>
    <scope>NUCLEOTIDE SEQUENCE [LARGE SCALE GENOMIC DNA]</scope>
    <source>
        <strain evidence="3">cv. B73</strain>
    </source>
</reference>
<dbReference type="Pfam" id="PF14432">
    <property type="entry name" value="DYW_deaminase"/>
    <property type="match status" value="1"/>
</dbReference>
<dbReference type="Gramene" id="Zm00001eb240690_T001">
    <property type="protein sequence ID" value="Zm00001eb240690_P001"/>
    <property type="gene ID" value="Zm00001eb240690"/>
</dbReference>
<dbReference type="InterPro" id="IPR023186">
    <property type="entry name" value="IUNH"/>
</dbReference>
<dbReference type="AlphaFoldDB" id="A0A804PHV4"/>